<dbReference type="GO" id="GO:0005886">
    <property type="term" value="C:plasma membrane"/>
    <property type="evidence" value="ECO:0007669"/>
    <property type="project" value="UniProtKB-SubCell"/>
</dbReference>
<keyword evidence="3 6" id="KW-0812">Transmembrane</keyword>
<evidence type="ECO:0000313" key="8">
    <source>
        <dbReference type="EMBL" id="MBD3109983.1"/>
    </source>
</evidence>
<feature type="transmembrane region" description="Helical" evidence="6">
    <location>
        <begin position="263"/>
        <end position="294"/>
    </location>
</feature>
<dbReference type="SMART" id="SM00849">
    <property type="entry name" value="Lactamase_B"/>
    <property type="match status" value="1"/>
</dbReference>
<accession>A0A927CYC7</accession>
<dbReference type="InterPro" id="IPR052159">
    <property type="entry name" value="Competence_DNA_uptake"/>
</dbReference>
<evidence type="ECO:0000256" key="2">
    <source>
        <dbReference type="ARBA" id="ARBA00022475"/>
    </source>
</evidence>
<gene>
    <name evidence="8" type="ORF">IEO70_16710</name>
</gene>
<dbReference type="GO" id="GO:0030420">
    <property type="term" value="P:establishment of competence for transformation"/>
    <property type="evidence" value="ECO:0007669"/>
    <property type="project" value="InterPro"/>
</dbReference>
<feature type="domain" description="Metallo-beta-lactamase" evidence="7">
    <location>
        <begin position="509"/>
        <end position="719"/>
    </location>
</feature>
<dbReference type="AlphaFoldDB" id="A0A927CYC7"/>
<dbReference type="EMBL" id="JACXSI010000050">
    <property type="protein sequence ID" value="MBD3109983.1"/>
    <property type="molecule type" value="Genomic_DNA"/>
</dbReference>
<dbReference type="CDD" id="cd07731">
    <property type="entry name" value="ComA-like_MBL-fold"/>
    <property type="match status" value="1"/>
</dbReference>
<keyword evidence="2" id="KW-1003">Cell membrane</keyword>
<sequence>MIVMMAVAAMLGIGAYYYPLPALICIIILFVFLYFMRTERKHVFLIFFCIFFYYFTAFIQSDIKKSKLSGEEQIFTIRFSEDYEINGASLQTFVNTADGEKLLLRYIFRTEKEKKQFIDNYQLGSTCRLKGKLEKPSAARNENSFDYRLYLHNLHVHWLLKSTHNPHETCIHTKLSLSERIKTFRLNGLLHLDQRFPEEAKAFAAALLFGESGWIDDDTYDAYKKLSLVHILAISGMHVGIISGAFFYLGIRLGMTREMTKIALIALLPVYCLIAGGAPSVVRACLMVMLVLLLSLCKRKLSPVIIVCIVFMLLLLYNPLYLFHVGFQLSFFITFALLMSVKLLQYFQTSNIIIQSLAVTILCQLCSMPFILFYFYEFSLWGFMLNVIYIPIYTFILMPLTFVVFFLSVIQAPFSSSLISALEFAFTFVNKIAVSVSNLPLTSVSLGKPSFWFFLLLIALTIANFSFFEQGQRKKSMLALIACVLALVLFYHQEYFSFKGEIVFIDVGQGDSILIKLQYGRGTYLIDTGGVMHFEREEWQERKSMYDPGEKIVVPYLKSIGITSIDKLIITHDDADHMGGGLAVLQHLAVKEIVIAETLKEEFIETDFIAYARHNKIPVTAMKAGDGWKIGDSRFFILHPHEKMSDSNENSLVLLAEINGLKWLFTGDIGEEGELTLMKQYPNLKADVLKVGHHGSKTSSSPAFLDHIEAKVAVISAGYNNRFGHPHADVLSALSERNMRVYRTDEQGAIAYSYFGGKGTFSVQLP</sequence>
<organism evidence="8 9">
    <name type="scientific">Peribacillus faecalis</name>
    <dbReference type="NCBI Taxonomy" id="2772559"/>
    <lineage>
        <taxon>Bacteria</taxon>
        <taxon>Bacillati</taxon>
        <taxon>Bacillota</taxon>
        <taxon>Bacilli</taxon>
        <taxon>Bacillales</taxon>
        <taxon>Bacillaceae</taxon>
        <taxon>Peribacillus</taxon>
    </lineage>
</organism>
<keyword evidence="9" id="KW-1185">Reference proteome</keyword>
<dbReference type="RefSeq" id="WP_190999518.1">
    <property type="nucleotide sequence ID" value="NZ_JACXSI010000050.1"/>
</dbReference>
<evidence type="ECO:0000256" key="4">
    <source>
        <dbReference type="ARBA" id="ARBA00022989"/>
    </source>
</evidence>
<comment type="caution">
    <text evidence="8">The sequence shown here is derived from an EMBL/GenBank/DDBJ whole genome shotgun (WGS) entry which is preliminary data.</text>
</comment>
<evidence type="ECO:0000256" key="3">
    <source>
        <dbReference type="ARBA" id="ARBA00022692"/>
    </source>
</evidence>
<dbReference type="InterPro" id="IPR036866">
    <property type="entry name" value="RibonucZ/Hydroxyglut_hydro"/>
</dbReference>
<feature type="transmembrane region" description="Helical" evidence="6">
    <location>
        <begin position="451"/>
        <end position="468"/>
    </location>
</feature>
<protein>
    <submittedName>
        <fullName evidence="8">DNA internalization-related competence protein ComEC/Rec2</fullName>
    </submittedName>
</protein>
<proteinExistence type="predicted"/>
<dbReference type="SUPFAM" id="SSF56281">
    <property type="entry name" value="Metallo-hydrolase/oxidoreductase"/>
    <property type="match status" value="1"/>
</dbReference>
<dbReference type="Proteomes" id="UP000602076">
    <property type="component" value="Unassembled WGS sequence"/>
</dbReference>
<dbReference type="PANTHER" id="PTHR30619">
    <property type="entry name" value="DNA INTERNALIZATION/COMPETENCE PROTEIN COMEC/REC2"/>
    <property type="match status" value="1"/>
</dbReference>
<feature type="transmembrane region" description="Helical" evidence="6">
    <location>
        <begin position="301"/>
        <end position="320"/>
    </location>
</feature>
<dbReference type="NCBIfam" id="TIGR00361">
    <property type="entry name" value="ComEC_Rec2"/>
    <property type="match status" value="1"/>
</dbReference>
<evidence type="ECO:0000256" key="6">
    <source>
        <dbReference type="SAM" id="Phobius"/>
    </source>
</evidence>
<dbReference type="Pfam" id="PF00753">
    <property type="entry name" value="Lactamase_B"/>
    <property type="match status" value="1"/>
</dbReference>
<evidence type="ECO:0000259" key="7">
    <source>
        <dbReference type="SMART" id="SM00849"/>
    </source>
</evidence>
<dbReference type="InterPro" id="IPR001279">
    <property type="entry name" value="Metallo-B-lactamas"/>
</dbReference>
<dbReference type="Gene3D" id="3.60.15.10">
    <property type="entry name" value="Ribonuclease Z/Hydroxyacylglutathione hydrolase-like"/>
    <property type="match status" value="1"/>
</dbReference>
<feature type="transmembrane region" description="Helical" evidence="6">
    <location>
        <begin position="228"/>
        <end position="251"/>
    </location>
</feature>
<evidence type="ECO:0000256" key="1">
    <source>
        <dbReference type="ARBA" id="ARBA00004651"/>
    </source>
</evidence>
<comment type="subcellular location">
    <subcellularLocation>
        <location evidence="1">Cell membrane</location>
        <topology evidence="1">Multi-pass membrane protein</topology>
    </subcellularLocation>
</comment>
<feature type="transmembrane region" description="Helical" evidence="6">
    <location>
        <begin position="7"/>
        <end position="36"/>
    </location>
</feature>
<dbReference type="InterPro" id="IPR004477">
    <property type="entry name" value="ComEC_N"/>
</dbReference>
<feature type="transmembrane region" description="Helical" evidence="6">
    <location>
        <begin position="475"/>
        <end position="492"/>
    </location>
</feature>
<evidence type="ECO:0000313" key="9">
    <source>
        <dbReference type="Proteomes" id="UP000602076"/>
    </source>
</evidence>
<feature type="transmembrane region" description="Helical" evidence="6">
    <location>
        <begin position="356"/>
        <end position="376"/>
    </location>
</feature>
<dbReference type="InterPro" id="IPR025405">
    <property type="entry name" value="DUF4131"/>
</dbReference>
<keyword evidence="5 6" id="KW-0472">Membrane</keyword>
<dbReference type="PANTHER" id="PTHR30619:SF1">
    <property type="entry name" value="RECOMBINATION PROTEIN 2"/>
    <property type="match status" value="1"/>
</dbReference>
<dbReference type="Pfam" id="PF13567">
    <property type="entry name" value="DUF4131"/>
    <property type="match status" value="1"/>
</dbReference>
<feature type="transmembrane region" description="Helical" evidence="6">
    <location>
        <begin position="326"/>
        <end position="344"/>
    </location>
</feature>
<keyword evidence="4 6" id="KW-1133">Transmembrane helix</keyword>
<dbReference type="Pfam" id="PF03772">
    <property type="entry name" value="Competence"/>
    <property type="match status" value="1"/>
</dbReference>
<dbReference type="InterPro" id="IPR035681">
    <property type="entry name" value="ComA-like_MBL"/>
</dbReference>
<evidence type="ECO:0000256" key="5">
    <source>
        <dbReference type="ARBA" id="ARBA00023136"/>
    </source>
</evidence>
<feature type="transmembrane region" description="Helical" evidence="6">
    <location>
        <begin position="388"/>
        <end position="410"/>
    </location>
</feature>
<feature type="transmembrane region" description="Helical" evidence="6">
    <location>
        <begin position="42"/>
        <end position="59"/>
    </location>
</feature>
<reference evidence="8" key="1">
    <citation type="submission" date="2020-09" db="EMBL/GenBank/DDBJ databases">
        <title>Bacillus faecalis sp. nov., a moderately halophilic bacterium isolated from cow faeces.</title>
        <authorList>
            <person name="Jiang L."/>
            <person name="Lee J."/>
        </authorList>
    </citation>
    <scope>NUCLEOTIDE SEQUENCE</scope>
    <source>
        <strain evidence="8">AGMB 02131</strain>
    </source>
</reference>
<name>A0A927CYC7_9BACI</name>
<dbReference type="InterPro" id="IPR004797">
    <property type="entry name" value="Competence_ComEC/Rec2"/>
</dbReference>
<dbReference type="NCBIfam" id="TIGR00360">
    <property type="entry name" value="ComEC_N-term"/>
    <property type="match status" value="1"/>
</dbReference>